<name>A0A2K9BB07_BIFBR</name>
<protein>
    <submittedName>
        <fullName evidence="1">Uncharacterized protein</fullName>
    </submittedName>
</protein>
<dbReference type="AlphaFoldDB" id="A0A2K9BB07"/>
<proteinExistence type="predicted"/>
<dbReference type="GeneID" id="29241915"/>
<organism evidence="1 2">
    <name type="scientific">Bifidobacterium breve</name>
    <dbReference type="NCBI Taxonomy" id="1685"/>
    <lineage>
        <taxon>Bacteria</taxon>
        <taxon>Bacillati</taxon>
        <taxon>Actinomycetota</taxon>
        <taxon>Actinomycetes</taxon>
        <taxon>Bifidobacteriales</taxon>
        <taxon>Bifidobacteriaceae</taxon>
        <taxon>Bifidobacterium</taxon>
    </lineage>
</organism>
<sequence>MTEESDFSNTKPNYTLRRIKTLIAIIAFTVSATLLVTWRTADSQTATILAGIIYLLTGLWLTIRFAPRD</sequence>
<dbReference type="EMBL" id="CP021558">
    <property type="protein sequence ID" value="AUE03583.1"/>
    <property type="molecule type" value="Genomic_DNA"/>
</dbReference>
<reference evidence="1 2" key="1">
    <citation type="submission" date="2017-05" db="EMBL/GenBank/DDBJ databases">
        <title>Comparative genomics and methylome analysis of the gut commensal Bifidobacterium breve.</title>
        <authorList>
            <person name="Bottacini F."/>
            <person name="Morrissey R."/>
            <person name="Roberts R.J."/>
            <person name="James K."/>
            <person name="van Breen J."/>
            <person name="Egan M."/>
            <person name="Lambert J."/>
            <person name="van Limpt K."/>
            <person name="Stanton C."/>
            <person name="Knol J."/>
            <person name="O' Connell Motherway M."/>
            <person name="van Sinderen D."/>
        </authorList>
    </citation>
    <scope>NUCLEOTIDE SEQUENCE [LARGE SCALE GENOMIC DNA]</scope>
    <source>
        <strain evidence="1 2">215W447a</strain>
    </source>
</reference>
<evidence type="ECO:0000313" key="1">
    <source>
        <dbReference type="EMBL" id="AUE03583.1"/>
    </source>
</evidence>
<accession>A0A2K9BB07</accession>
<dbReference type="Proteomes" id="UP000232491">
    <property type="component" value="Chromosome"/>
</dbReference>
<evidence type="ECO:0000313" key="2">
    <source>
        <dbReference type="Proteomes" id="UP000232491"/>
    </source>
</evidence>
<dbReference type="RefSeq" id="WP_003830479.1">
    <property type="nucleotide sequence ID" value="NZ_BCXX01000044.1"/>
</dbReference>
<gene>
    <name evidence="1" type="ORF">BB215W447A_1575</name>
</gene>